<keyword evidence="6" id="KW-0808">Transferase</keyword>
<feature type="transmembrane region" description="Helical" evidence="5">
    <location>
        <begin position="65"/>
        <end position="86"/>
    </location>
</feature>
<gene>
    <name evidence="6" type="ORF">RI845_13385</name>
</gene>
<evidence type="ECO:0000256" key="5">
    <source>
        <dbReference type="SAM" id="Phobius"/>
    </source>
</evidence>
<comment type="subcellular location">
    <subcellularLocation>
        <location evidence="1">Endomembrane system</location>
        <topology evidence="1">Multi-pass membrane protein</topology>
    </subcellularLocation>
</comment>
<keyword evidence="4 5" id="KW-0472">Membrane</keyword>
<feature type="transmembrane region" description="Helical" evidence="5">
    <location>
        <begin position="36"/>
        <end position="59"/>
    </location>
</feature>
<dbReference type="PANTHER" id="PTHR43847">
    <property type="entry name" value="BLL3993 PROTEIN"/>
    <property type="match status" value="1"/>
</dbReference>
<feature type="transmembrane region" description="Helical" evidence="5">
    <location>
        <begin position="122"/>
        <end position="143"/>
    </location>
</feature>
<keyword evidence="6" id="KW-0489">Methyltransferase</keyword>
<sequence>MDTVSFTLVMSNFALIASLPLIIFRRDGSFNLKWCCTALPFLVVVVVLILGFVGMLTSLKYPSQLWFELAQICAALFSIASIGLIASTIHAHEFKPALWHQVNDQPQELVTWGPYKRIRHPFYSAFFLAFCASLLLFPHYLILGCCVYSCIVLTLTAKREETRLTQVFGSKYQGYMSTTGRFIPAKLP</sequence>
<dbReference type="Proteomes" id="UP001248581">
    <property type="component" value="Chromosome"/>
</dbReference>
<protein>
    <submittedName>
        <fullName evidence="6">Isoprenylcysteine carboxylmethyltransferase family protein</fullName>
        <ecNumber evidence="6">2.1.1.100</ecNumber>
        <ecNumber evidence="6">2.1.1.334</ecNumber>
    </submittedName>
</protein>
<proteinExistence type="predicted"/>
<dbReference type="EC" id="2.1.1.100" evidence="6"/>
<evidence type="ECO:0000256" key="3">
    <source>
        <dbReference type="ARBA" id="ARBA00022989"/>
    </source>
</evidence>
<accession>A0ABY9TGE9</accession>
<reference evidence="7" key="1">
    <citation type="submission" date="2023-09" db="EMBL/GenBank/DDBJ databases">
        <authorList>
            <person name="Li S."/>
            <person name="Li X."/>
            <person name="Zhang C."/>
            <person name="Zhao Z."/>
        </authorList>
    </citation>
    <scope>NUCLEOTIDE SEQUENCE [LARGE SCALE GENOMIC DNA]</scope>
    <source>
        <strain evidence="7">SQ345</strain>
    </source>
</reference>
<evidence type="ECO:0000256" key="2">
    <source>
        <dbReference type="ARBA" id="ARBA00022692"/>
    </source>
</evidence>
<dbReference type="RefSeq" id="WP_348386665.1">
    <property type="nucleotide sequence ID" value="NZ_CP134146.1"/>
</dbReference>
<keyword evidence="7" id="KW-1185">Reference proteome</keyword>
<dbReference type="Gene3D" id="1.20.120.1630">
    <property type="match status" value="1"/>
</dbReference>
<dbReference type="EMBL" id="CP134146">
    <property type="protein sequence ID" value="WNC67506.1"/>
    <property type="molecule type" value="Genomic_DNA"/>
</dbReference>
<organism evidence="6 7">
    <name type="scientific">Thalassotalea nanhaiensis</name>
    <dbReference type="NCBI Taxonomy" id="3065648"/>
    <lineage>
        <taxon>Bacteria</taxon>
        <taxon>Pseudomonadati</taxon>
        <taxon>Pseudomonadota</taxon>
        <taxon>Gammaproteobacteria</taxon>
        <taxon>Alteromonadales</taxon>
        <taxon>Colwelliaceae</taxon>
        <taxon>Thalassotalea</taxon>
    </lineage>
</organism>
<dbReference type="GO" id="GO:0032259">
    <property type="term" value="P:methylation"/>
    <property type="evidence" value="ECO:0007669"/>
    <property type="project" value="UniProtKB-KW"/>
</dbReference>
<evidence type="ECO:0000313" key="7">
    <source>
        <dbReference type="Proteomes" id="UP001248581"/>
    </source>
</evidence>
<dbReference type="EC" id="2.1.1.334" evidence="6"/>
<evidence type="ECO:0000256" key="4">
    <source>
        <dbReference type="ARBA" id="ARBA00023136"/>
    </source>
</evidence>
<dbReference type="PANTHER" id="PTHR43847:SF1">
    <property type="entry name" value="BLL3993 PROTEIN"/>
    <property type="match status" value="1"/>
</dbReference>
<keyword evidence="2 5" id="KW-0812">Transmembrane</keyword>
<dbReference type="InterPro" id="IPR007318">
    <property type="entry name" value="Phopholipid_MeTrfase"/>
</dbReference>
<feature type="transmembrane region" description="Helical" evidence="5">
    <location>
        <begin position="6"/>
        <end position="24"/>
    </location>
</feature>
<dbReference type="GO" id="GO:0004671">
    <property type="term" value="F:protein C-terminal S-isoprenylcysteine carboxyl O-methyltransferase activity"/>
    <property type="evidence" value="ECO:0007669"/>
    <property type="project" value="UniProtKB-EC"/>
</dbReference>
<evidence type="ECO:0000313" key="6">
    <source>
        <dbReference type="EMBL" id="WNC67506.1"/>
    </source>
</evidence>
<dbReference type="Pfam" id="PF04191">
    <property type="entry name" value="PEMT"/>
    <property type="match status" value="1"/>
</dbReference>
<dbReference type="InterPro" id="IPR052527">
    <property type="entry name" value="Metal_cation-efflux_comp"/>
</dbReference>
<name>A0ABY9TGE9_9GAMM</name>
<evidence type="ECO:0000256" key="1">
    <source>
        <dbReference type="ARBA" id="ARBA00004127"/>
    </source>
</evidence>
<keyword evidence="3 5" id="KW-1133">Transmembrane helix</keyword>